<evidence type="ECO:0000313" key="2">
    <source>
        <dbReference type="EMBL" id="SOD93124.1"/>
    </source>
</evidence>
<accession>A0A286GDM4</accession>
<keyword evidence="1" id="KW-0812">Transmembrane</keyword>
<dbReference type="Proteomes" id="UP000219452">
    <property type="component" value="Unassembled WGS sequence"/>
</dbReference>
<dbReference type="NCBIfam" id="TIGR04131">
    <property type="entry name" value="Bac_Flav_CTERM"/>
    <property type="match status" value="1"/>
</dbReference>
<evidence type="ECO:0000313" key="3">
    <source>
        <dbReference type="Proteomes" id="UP000219452"/>
    </source>
</evidence>
<feature type="transmembrane region" description="Helical" evidence="1">
    <location>
        <begin position="12"/>
        <end position="28"/>
    </location>
</feature>
<keyword evidence="3" id="KW-1185">Reference proteome</keyword>
<organism evidence="2 3">
    <name type="scientific">Spirosoma fluviale</name>
    <dbReference type="NCBI Taxonomy" id="1597977"/>
    <lineage>
        <taxon>Bacteria</taxon>
        <taxon>Pseudomonadati</taxon>
        <taxon>Bacteroidota</taxon>
        <taxon>Cytophagia</taxon>
        <taxon>Cytophagales</taxon>
        <taxon>Cytophagaceae</taxon>
        <taxon>Spirosoma</taxon>
    </lineage>
</organism>
<dbReference type="InterPro" id="IPR013783">
    <property type="entry name" value="Ig-like_fold"/>
</dbReference>
<name>A0A286GDM4_9BACT</name>
<keyword evidence="1" id="KW-0472">Membrane</keyword>
<dbReference type="OrthoDB" id="1490014at2"/>
<proteinExistence type="predicted"/>
<protein>
    <submittedName>
        <fullName evidence="2">Gliding motility-associated C-terminal domain-containing protein</fullName>
    </submittedName>
</protein>
<dbReference type="AlphaFoldDB" id="A0A286GDM4"/>
<keyword evidence="1" id="KW-1133">Transmembrane helix</keyword>
<gene>
    <name evidence="2" type="ORF">SAMN06269250_4368</name>
</gene>
<dbReference type="EMBL" id="OCNH01000003">
    <property type="protein sequence ID" value="SOD93124.1"/>
    <property type="molecule type" value="Genomic_DNA"/>
</dbReference>
<evidence type="ECO:0000256" key="1">
    <source>
        <dbReference type="SAM" id="Phobius"/>
    </source>
</evidence>
<sequence length="820" mass="88566">MKPVNSSTKDKAFIHWLSGPLALLYAYVSRTWKTYTIIALFLPTFTFATHIVGGQLEMVMINSTSGHFRVKMTYYYNEAQTANLPQSTSDVVIFRKSDGKKMAEFTLLNSTSTNRPPVTFANSSCALSNNLRISQVIYQADIQLDTDTYSDPLGYYMIQQNCCRNANIANLNNPQTTPFLFYLEFPALRQAGQAFVNSSPVFQPLIGDYICVGSPFTFSTVATDPDGDELRYSLVTPLAGTFITSTSTPVIKPAPYPEVNWRAGFGAQQAIPGNPALSIDAQTGILSVKASQTGLYVFSIRVEEFRKGVKLGEIRRDLQLLVLDCQTVALPTPAIRIQNRPLTSTEASLCAGKTIQLETTTNAAWNYQWSKNNVPINGATGAKLTASEPGEYRVTISLASGCSQRVSSEKVSLNDASVVAKLTYTGAALVCKSGGTVPLTAPSGYGYRWFRDGAELSNQTGETLTATQPGQYNARLYDADQGCIIGSDTVTIAQRPDPVITLTSPSAKTVVCPGDSVLLLASGATRYQWHVDGLVIDSPNKASFYAKTPGEITATGVDSAGCEATSPPFVLGQSTRPLITFDSIPPICGTDGPPVTLIANPPGGSFSGEGVVGNQFSPKLAGIGRHELTYALQSSVNSCAAESIRQHVDVIRPPGVDLPTSLTVYKGSTIDLEPILTGQPVQFSWEPTLYLSASDQPYVQALNVQEDIQYTIRVTGSTGCQNSDSIRIKLIRPIWIPDAFSPNGDGLNDTWQLTGIDAYPEAKLTIFNRWGDIVYYAADGYSRAFDGTFANKPLPTGSYSYVLIPSSSTPPLKGWVLLLR</sequence>
<dbReference type="Gene3D" id="2.60.40.10">
    <property type="entry name" value="Immunoglobulins"/>
    <property type="match status" value="1"/>
</dbReference>
<dbReference type="Pfam" id="PF13585">
    <property type="entry name" value="CHU_C"/>
    <property type="match status" value="1"/>
</dbReference>
<feature type="transmembrane region" description="Helical" evidence="1">
    <location>
        <begin position="35"/>
        <end position="53"/>
    </location>
</feature>
<reference evidence="3" key="1">
    <citation type="submission" date="2017-09" db="EMBL/GenBank/DDBJ databases">
        <authorList>
            <person name="Varghese N."/>
            <person name="Submissions S."/>
        </authorList>
    </citation>
    <scope>NUCLEOTIDE SEQUENCE [LARGE SCALE GENOMIC DNA]</scope>
    <source>
        <strain evidence="3">DSM 29961</strain>
    </source>
</reference>
<dbReference type="RefSeq" id="WP_097128268.1">
    <property type="nucleotide sequence ID" value="NZ_OCNH01000003.1"/>
</dbReference>
<dbReference type="InterPro" id="IPR026341">
    <property type="entry name" value="T9SS_type_B"/>
</dbReference>